<dbReference type="PANTHER" id="PTHR45908">
    <property type="entry name" value="PROTEIN CBG11750-RELATED"/>
    <property type="match status" value="1"/>
</dbReference>
<dbReference type="Proteomes" id="UP000580250">
    <property type="component" value="Unassembled WGS sequence"/>
</dbReference>
<keyword evidence="1" id="KW-1133">Transmembrane helix</keyword>
<dbReference type="PANTHER" id="PTHR45908:SF23">
    <property type="entry name" value="FUNGAL LIPASE-LIKE DOMAIN-CONTAINING PROTEIN"/>
    <property type="match status" value="1"/>
</dbReference>
<dbReference type="GO" id="GO:0006629">
    <property type="term" value="P:lipid metabolic process"/>
    <property type="evidence" value="ECO:0007669"/>
    <property type="project" value="InterPro"/>
</dbReference>
<evidence type="ECO:0000259" key="2">
    <source>
        <dbReference type="Pfam" id="PF01764"/>
    </source>
</evidence>
<dbReference type="AlphaFoldDB" id="A0A6V7V575"/>
<keyword evidence="1" id="KW-0812">Transmembrane</keyword>
<keyword evidence="1" id="KW-0472">Membrane</keyword>
<gene>
    <name evidence="3" type="ORF">MENT_LOCUS21504</name>
</gene>
<name>A0A6V7V575_MELEN</name>
<dbReference type="Pfam" id="PF01764">
    <property type="entry name" value="Lipase_3"/>
    <property type="match status" value="1"/>
</dbReference>
<organism evidence="3 4">
    <name type="scientific">Meloidogyne enterolobii</name>
    <name type="common">Root-knot nematode worm</name>
    <name type="synonym">Meloidogyne mayaguensis</name>
    <dbReference type="NCBI Taxonomy" id="390850"/>
    <lineage>
        <taxon>Eukaryota</taxon>
        <taxon>Metazoa</taxon>
        <taxon>Ecdysozoa</taxon>
        <taxon>Nematoda</taxon>
        <taxon>Chromadorea</taxon>
        <taxon>Rhabditida</taxon>
        <taxon>Tylenchina</taxon>
        <taxon>Tylenchomorpha</taxon>
        <taxon>Tylenchoidea</taxon>
        <taxon>Meloidogynidae</taxon>
        <taxon>Meloidogyninae</taxon>
        <taxon>Meloidogyne</taxon>
    </lineage>
</organism>
<comment type="caution">
    <text evidence="3">The sequence shown here is derived from an EMBL/GenBank/DDBJ whole genome shotgun (WGS) entry which is preliminary data.</text>
</comment>
<dbReference type="InterPro" id="IPR002921">
    <property type="entry name" value="Fungal_lipase-type"/>
</dbReference>
<proteinExistence type="predicted"/>
<evidence type="ECO:0000313" key="3">
    <source>
        <dbReference type="EMBL" id="CAD2170128.1"/>
    </source>
</evidence>
<dbReference type="Gene3D" id="3.40.50.1820">
    <property type="entry name" value="alpha/beta hydrolase"/>
    <property type="match status" value="1"/>
</dbReference>
<evidence type="ECO:0000313" key="4">
    <source>
        <dbReference type="Proteomes" id="UP000580250"/>
    </source>
</evidence>
<dbReference type="CDD" id="cd00519">
    <property type="entry name" value="Lipase_3"/>
    <property type="match status" value="1"/>
</dbReference>
<reference evidence="3 4" key="1">
    <citation type="submission" date="2020-08" db="EMBL/GenBank/DDBJ databases">
        <authorList>
            <person name="Koutsovoulos G."/>
            <person name="Danchin GJ E."/>
        </authorList>
    </citation>
    <scope>NUCLEOTIDE SEQUENCE [LARGE SCALE GENOMIC DNA]</scope>
</reference>
<feature type="transmembrane region" description="Helical" evidence="1">
    <location>
        <begin position="223"/>
        <end position="244"/>
    </location>
</feature>
<evidence type="ECO:0000256" key="1">
    <source>
        <dbReference type="SAM" id="Phobius"/>
    </source>
</evidence>
<sequence>MIAFTDISRFSTFIAVSFTDKAIVLSFRLEYFCKIILNIPFKKNNILRGTDSFWQLTHEVWQTIFRKKVPSVFGYGHVAFYFDDIFNQLDKKGVTEEIHYLLRQHKHYEVWITGHSLGGALAAIAAAKLIQSKEIGPDKIKLVTFGQPRTGDSGFAAGMNKNLPFFNYRVTRARDLVVHVPPRTYEDYAHYKTEIFYDNDMKPGAKWKRCVGGDEDKDCANRYGHVFLIFTILIYFLVSIQFLITQNILIEMYQNTV</sequence>
<protein>
    <recommendedName>
        <fullName evidence="2">Fungal lipase-type domain-containing protein</fullName>
    </recommendedName>
</protein>
<dbReference type="EMBL" id="CAJEWN010000163">
    <property type="protein sequence ID" value="CAD2170128.1"/>
    <property type="molecule type" value="Genomic_DNA"/>
</dbReference>
<feature type="domain" description="Fungal lipase-type" evidence="2">
    <location>
        <begin position="47"/>
        <end position="183"/>
    </location>
</feature>
<dbReference type="SUPFAM" id="SSF53474">
    <property type="entry name" value="alpha/beta-Hydrolases"/>
    <property type="match status" value="1"/>
</dbReference>
<dbReference type="OrthoDB" id="5866690at2759"/>
<accession>A0A6V7V575</accession>
<dbReference type="InterPro" id="IPR029058">
    <property type="entry name" value="AB_hydrolase_fold"/>
</dbReference>